<sequence>MIPVESQADTPFVLTNGNGQAGESVTLYLTVNVSPNTTSDPISPINAPIIQSTTINDSPSGEAEEPSVAHESTDPTRSTITTGPETLSPPTDRLPVSEMNTPIPPVADRRGVSPVVSALHGAGEAISTIDLSNKWEGALGRIKWVMDTVSPVAELHPYAKMAYGLLFAIPKVICLRNCWIEILMRCLLGARPS</sequence>
<accession>A0AAD4QBP9</accession>
<dbReference type="AlphaFoldDB" id="A0AAD4QBP9"/>
<evidence type="ECO:0000256" key="1">
    <source>
        <dbReference type="SAM" id="MobiDB-lite"/>
    </source>
</evidence>
<reference evidence="2" key="1">
    <citation type="submission" date="2022-01" db="EMBL/GenBank/DDBJ databases">
        <title>Comparative genomics reveals a dynamic genome evolution in the ectomycorrhizal milk-cap (Lactarius) mushrooms.</title>
        <authorList>
            <consortium name="DOE Joint Genome Institute"/>
            <person name="Lebreton A."/>
            <person name="Tang N."/>
            <person name="Kuo A."/>
            <person name="LaButti K."/>
            <person name="Drula E."/>
            <person name="Barry K."/>
            <person name="Clum A."/>
            <person name="Lipzen A."/>
            <person name="Mousain D."/>
            <person name="Ng V."/>
            <person name="Wang R."/>
            <person name="Wang X."/>
            <person name="Dai Y."/>
            <person name="Henrissat B."/>
            <person name="Grigoriev I.V."/>
            <person name="Guerin-Laguette A."/>
            <person name="Yu F."/>
            <person name="Martin F.M."/>
        </authorList>
    </citation>
    <scope>NUCLEOTIDE SEQUENCE</scope>
    <source>
        <strain evidence="2">QP</strain>
    </source>
</reference>
<protein>
    <submittedName>
        <fullName evidence="2">Uncharacterized protein</fullName>
    </submittedName>
</protein>
<feature type="compositionally biased region" description="Polar residues" evidence="1">
    <location>
        <begin position="75"/>
        <end position="89"/>
    </location>
</feature>
<proteinExistence type="predicted"/>
<comment type="caution">
    <text evidence="2">The sequence shown here is derived from an EMBL/GenBank/DDBJ whole genome shotgun (WGS) entry which is preliminary data.</text>
</comment>
<dbReference type="Proteomes" id="UP001201163">
    <property type="component" value="Unassembled WGS sequence"/>
</dbReference>
<keyword evidence="3" id="KW-1185">Reference proteome</keyword>
<evidence type="ECO:0000313" key="3">
    <source>
        <dbReference type="Proteomes" id="UP001201163"/>
    </source>
</evidence>
<evidence type="ECO:0000313" key="2">
    <source>
        <dbReference type="EMBL" id="KAH8993437.1"/>
    </source>
</evidence>
<dbReference type="EMBL" id="JAKELL010000018">
    <property type="protein sequence ID" value="KAH8993437.1"/>
    <property type="molecule type" value="Genomic_DNA"/>
</dbReference>
<gene>
    <name evidence="2" type="ORF">EDB92DRAFT_404671</name>
</gene>
<organism evidence="2 3">
    <name type="scientific">Lactarius akahatsu</name>
    <dbReference type="NCBI Taxonomy" id="416441"/>
    <lineage>
        <taxon>Eukaryota</taxon>
        <taxon>Fungi</taxon>
        <taxon>Dikarya</taxon>
        <taxon>Basidiomycota</taxon>
        <taxon>Agaricomycotina</taxon>
        <taxon>Agaricomycetes</taxon>
        <taxon>Russulales</taxon>
        <taxon>Russulaceae</taxon>
        <taxon>Lactarius</taxon>
    </lineage>
</organism>
<name>A0AAD4QBP9_9AGAM</name>
<feature type="region of interest" description="Disordered" evidence="1">
    <location>
        <begin position="51"/>
        <end position="108"/>
    </location>
</feature>